<reference evidence="9" key="1">
    <citation type="submission" date="2019-06" db="EMBL/GenBank/DDBJ databases">
        <authorList>
            <person name="Zheng W."/>
        </authorList>
    </citation>
    <scope>NUCLEOTIDE SEQUENCE</scope>
    <source>
        <strain evidence="9">QDHG01</strain>
    </source>
</reference>
<organism evidence="9 10">
    <name type="scientific">Halteria grandinella</name>
    <dbReference type="NCBI Taxonomy" id="5974"/>
    <lineage>
        <taxon>Eukaryota</taxon>
        <taxon>Sar</taxon>
        <taxon>Alveolata</taxon>
        <taxon>Ciliophora</taxon>
        <taxon>Intramacronucleata</taxon>
        <taxon>Spirotrichea</taxon>
        <taxon>Stichotrichia</taxon>
        <taxon>Sporadotrichida</taxon>
        <taxon>Halteriidae</taxon>
        <taxon>Halteria</taxon>
    </lineage>
</organism>
<evidence type="ECO:0000256" key="2">
    <source>
        <dbReference type="ARBA" id="ARBA00012995"/>
    </source>
</evidence>
<evidence type="ECO:0000313" key="9">
    <source>
        <dbReference type="EMBL" id="TNV77345.1"/>
    </source>
</evidence>
<protein>
    <recommendedName>
        <fullName evidence="2">malate dehydrogenase</fullName>
        <ecNumber evidence="2">1.1.1.37</ecNumber>
    </recommendedName>
</protein>
<dbReference type="InterPro" id="IPR036291">
    <property type="entry name" value="NAD(P)-bd_dom_sf"/>
</dbReference>
<dbReference type="InterPro" id="IPR015955">
    <property type="entry name" value="Lactate_DH/Glyco_Ohase_4_C"/>
</dbReference>
<dbReference type="InterPro" id="IPR010945">
    <property type="entry name" value="Malate_DH_type2"/>
</dbReference>
<dbReference type="InterPro" id="IPR001236">
    <property type="entry name" value="Lactate/malate_DH_N"/>
</dbReference>
<dbReference type="EC" id="1.1.1.37" evidence="2"/>
<accession>A0A8J8T0G6</accession>
<dbReference type="OrthoDB" id="4069699at2759"/>
<comment type="similarity">
    <text evidence="1">Belongs to the LDH/MDH superfamily. MDH type 2 family.</text>
</comment>
<gene>
    <name evidence="9" type="ORF">FGO68_gene4233</name>
</gene>
<evidence type="ECO:0000259" key="7">
    <source>
        <dbReference type="Pfam" id="PF00056"/>
    </source>
</evidence>
<dbReference type="SUPFAM" id="SSF56327">
    <property type="entry name" value="LDH C-terminal domain-like"/>
    <property type="match status" value="1"/>
</dbReference>
<dbReference type="InterPro" id="IPR001557">
    <property type="entry name" value="L-lactate/malate_DH"/>
</dbReference>
<keyword evidence="4 5" id="KW-0520">NAD</keyword>
<evidence type="ECO:0000256" key="1">
    <source>
        <dbReference type="ARBA" id="ARBA00009613"/>
    </source>
</evidence>
<evidence type="ECO:0000256" key="3">
    <source>
        <dbReference type="ARBA" id="ARBA00023002"/>
    </source>
</evidence>
<dbReference type="EMBL" id="RRYP01012071">
    <property type="protein sequence ID" value="TNV77345.1"/>
    <property type="molecule type" value="Genomic_DNA"/>
</dbReference>
<evidence type="ECO:0000256" key="5">
    <source>
        <dbReference type="PIRSR" id="PIRSR000102-3"/>
    </source>
</evidence>
<dbReference type="PANTHER" id="PTHR23382">
    <property type="entry name" value="MALATE DEHYDROGENASE"/>
    <property type="match status" value="1"/>
</dbReference>
<dbReference type="FunFam" id="3.40.50.720:FF:000010">
    <property type="entry name" value="Malate dehydrogenase"/>
    <property type="match status" value="1"/>
</dbReference>
<name>A0A8J8T0G6_HALGN</name>
<sequence length="343" mass="38750">MNHQNQICQFQRIHPPKKIAISGASSQICTSISFRIASGQLAGQEQMIDLYLYDSIEMEDAVKGLQAEIQDSAFPLVGKIVVTTNKDIAFRDAEFIFLCGSKLREPSVLKKNHSNRESSLLYQDYGKSISNWAKRDCRVLVVGNPPNTNCLISCLNSQSLPKHNFSALSRLDHNRAKSVLALKTESLICDVSQVAVWGNSSSTIYPDLRNTKIRERQVLDMVESKWITDEFIPSVQNRAKEIIQLKKIAPASSVGKAAVDQMREWVYGSDDWQSLALYNDREGQKYTEVPEGLIFSFPCQVDCHGYVQYLDWIEINDEISSKLIKATVDELLAERQEIEDLLP</sequence>
<feature type="domain" description="Lactate/malate dehydrogenase C-terminal" evidence="8">
    <location>
        <begin position="170"/>
        <end position="339"/>
    </location>
</feature>
<comment type="caution">
    <text evidence="9">The sequence shown here is derived from an EMBL/GenBank/DDBJ whole genome shotgun (WGS) entry which is preliminary data.</text>
</comment>
<dbReference type="GO" id="GO:0006108">
    <property type="term" value="P:malate metabolic process"/>
    <property type="evidence" value="ECO:0007669"/>
    <property type="project" value="InterPro"/>
</dbReference>
<feature type="domain" description="Lactate/malate dehydrogenase N-terminal" evidence="7">
    <location>
        <begin position="18"/>
        <end position="165"/>
    </location>
</feature>
<feature type="binding site" evidence="5">
    <location>
        <begin position="142"/>
        <end position="144"/>
    </location>
    <ligand>
        <name>NAD(+)</name>
        <dbReference type="ChEBI" id="CHEBI:57540"/>
    </ligand>
</feature>
<dbReference type="AlphaFoldDB" id="A0A8J8T0G6"/>
<evidence type="ECO:0000256" key="4">
    <source>
        <dbReference type="ARBA" id="ARBA00023027"/>
    </source>
</evidence>
<dbReference type="GO" id="GO:0030060">
    <property type="term" value="F:L-malate dehydrogenase (NAD+) activity"/>
    <property type="evidence" value="ECO:0007669"/>
    <property type="project" value="UniProtKB-EC"/>
</dbReference>
<dbReference type="SUPFAM" id="SSF51735">
    <property type="entry name" value="NAD(P)-binding Rossmann-fold domains"/>
    <property type="match status" value="1"/>
</dbReference>
<keyword evidence="3 6" id="KW-0560">Oxidoreductase</keyword>
<keyword evidence="10" id="KW-1185">Reference proteome</keyword>
<dbReference type="Gene3D" id="3.90.110.10">
    <property type="entry name" value="Lactate dehydrogenase/glycoside hydrolase, family 4, C-terminal"/>
    <property type="match status" value="1"/>
</dbReference>
<dbReference type="Gene3D" id="3.40.50.720">
    <property type="entry name" value="NAD(P)-binding Rossmann-like Domain"/>
    <property type="match status" value="1"/>
</dbReference>
<dbReference type="Proteomes" id="UP000785679">
    <property type="component" value="Unassembled WGS sequence"/>
</dbReference>
<dbReference type="Pfam" id="PF02866">
    <property type="entry name" value="Ldh_1_C"/>
    <property type="match status" value="1"/>
</dbReference>
<evidence type="ECO:0000313" key="10">
    <source>
        <dbReference type="Proteomes" id="UP000785679"/>
    </source>
</evidence>
<dbReference type="PIRSF" id="PIRSF000102">
    <property type="entry name" value="Lac_mal_DH"/>
    <property type="match status" value="1"/>
</dbReference>
<feature type="binding site" evidence="5">
    <location>
        <position position="54"/>
    </location>
    <ligand>
        <name>NAD(+)</name>
        <dbReference type="ChEBI" id="CHEBI:57540"/>
    </ligand>
</feature>
<evidence type="ECO:0000256" key="6">
    <source>
        <dbReference type="RuleBase" id="RU003369"/>
    </source>
</evidence>
<dbReference type="InterPro" id="IPR022383">
    <property type="entry name" value="Lactate/malate_DH_C"/>
</dbReference>
<dbReference type="Pfam" id="PF00056">
    <property type="entry name" value="Ldh_1_N"/>
    <property type="match status" value="1"/>
</dbReference>
<proteinExistence type="inferred from homology"/>
<evidence type="ECO:0000259" key="8">
    <source>
        <dbReference type="Pfam" id="PF02866"/>
    </source>
</evidence>
<dbReference type="NCBIfam" id="NF003916">
    <property type="entry name" value="PRK05442.1"/>
    <property type="match status" value="1"/>
</dbReference>